<dbReference type="AlphaFoldDB" id="A0A498QHL3"/>
<keyword evidence="2" id="KW-1185">Reference proteome</keyword>
<organism evidence="1 2">
    <name type="scientific">Mycobacterium innocens</name>
    <dbReference type="NCBI Taxonomy" id="2341083"/>
    <lineage>
        <taxon>Bacteria</taxon>
        <taxon>Bacillati</taxon>
        <taxon>Actinomycetota</taxon>
        <taxon>Actinomycetes</taxon>
        <taxon>Mycobacteriales</taxon>
        <taxon>Mycobacteriaceae</taxon>
        <taxon>Mycobacterium</taxon>
    </lineage>
</organism>
<reference evidence="1 2" key="1">
    <citation type="submission" date="2018-09" db="EMBL/GenBank/DDBJ databases">
        <authorList>
            <person name="Tagini F."/>
        </authorList>
    </citation>
    <scope>NUCLEOTIDE SEQUENCE [LARGE SCALE GENOMIC DNA]</scope>
    <source>
        <strain evidence="1 2">MK13</strain>
    </source>
</reference>
<protein>
    <submittedName>
        <fullName evidence="1">Uncharacterized protein</fullName>
    </submittedName>
</protein>
<accession>A0A498QHL3</accession>
<gene>
    <name evidence="1" type="ORF">LAUMK13_04984</name>
</gene>
<proteinExistence type="predicted"/>
<evidence type="ECO:0000313" key="2">
    <source>
        <dbReference type="Proteomes" id="UP000267289"/>
    </source>
</evidence>
<evidence type="ECO:0000313" key="1">
    <source>
        <dbReference type="EMBL" id="VBA44409.1"/>
    </source>
</evidence>
<sequence length="142" mass="15675">MTETGWRDSNAQRDIDRVVCTDSAAGTVRRMTDETPEDMTDEVPQYEADELGDHDDLLDEGRLGHIEHIGAKWRTAYVKYGPDGHSLTVRLVAEGMPKGEMAITDLVVSEAVALVQQQVASVNHVDLELNVRSDNPITRDSG</sequence>
<dbReference type="EMBL" id="UPHQ01000265">
    <property type="protein sequence ID" value="VBA44409.1"/>
    <property type="molecule type" value="Genomic_DNA"/>
</dbReference>
<name>A0A498QHL3_9MYCO</name>
<dbReference type="Proteomes" id="UP000267289">
    <property type="component" value="Unassembled WGS sequence"/>
</dbReference>